<proteinExistence type="predicted"/>
<reference evidence="1 2" key="1">
    <citation type="journal article" date="2019" name="Nat. Ecol. Evol.">
        <title>Megaphylogeny resolves global patterns of mushroom evolution.</title>
        <authorList>
            <person name="Varga T."/>
            <person name="Krizsan K."/>
            <person name="Foldi C."/>
            <person name="Dima B."/>
            <person name="Sanchez-Garcia M."/>
            <person name="Sanchez-Ramirez S."/>
            <person name="Szollosi G.J."/>
            <person name="Szarkandi J.G."/>
            <person name="Papp V."/>
            <person name="Albert L."/>
            <person name="Andreopoulos W."/>
            <person name="Angelini C."/>
            <person name="Antonin V."/>
            <person name="Barry K.W."/>
            <person name="Bougher N.L."/>
            <person name="Buchanan P."/>
            <person name="Buyck B."/>
            <person name="Bense V."/>
            <person name="Catcheside P."/>
            <person name="Chovatia M."/>
            <person name="Cooper J."/>
            <person name="Damon W."/>
            <person name="Desjardin D."/>
            <person name="Finy P."/>
            <person name="Geml J."/>
            <person name="Haridas S."/>
            <person name="Hughes K."/>
            <person name="Justo A."/>
            <person name="Karasinski D."/>
            <person name="Kautmanova I."/>
            <person name="Kiss B."/>
            <person name="Kocsube S."/>
            <person name="Kotiranta H."/>
            <person name="LaButti K.M."/>
            <person name="Lechner B.E."/>
            <person name="Liimatainen K."/>
            <person name="Lipzen A."/>
            <person name="Lukacs Z."/>
            <person name="Mihaltcheva S."/>
            <person name="Morgado L.N."/>
            <person name="Niskanen T."/>
            <person name="Noordeloos M.E."/>
            <person name="Ohm R.A."/>
            <person name="Ortiz-Santana B."/>
            <person name="Ovrebo C."/>
            <person name="Racz N."/>
            <person name="Riley R."/>
            <person name="Savchenko A."/>
            <person name="Shiryaev A."/>
            <person name="Soop K."/>
            <person name="Spirin V."/>
            <person name="Szebenyi C."/>
            <person name="Tomsovsky M."/>
            <person name="Tulloss R.E."/>
            <person name="Uehling J."/>
            <person name="Grigoriev I.V."/>
            <person name="Vagvolgyi C."/>
            <person name="Papp T."/>
            <person name="Martin F.M."/>
            <person name="Miettinen O."/>
            <person name="Hibbett D.S."/>
            <person name="Nagy L.G."/>
        </authorList>
    </citation>
    <scope>NUCLEOTIDE SEQUENCE [LARGE SCALE GENOMIC DNA]</scope>
    <source>
        <strain evidence="1 2">OMC1185</strain>
    </source>
</reference>
<dbReference type="Proteomes" id="UP000305948">
    <property type="component" value="Unassembled WGS sequence"/>
</dbReference>
<protein>
    <submittedName>
        <fullName evidence="1">Uncharacterized protein</fullName>
    </submittedName>
</protein>
<name>A0A5C3MXI6_9AGAM</name>
<organism evidence="1 2">
    <name type="scientific">Heliocybe sulcata</name>
    <dbReference type="NCBI Taxonomy" id="5364"/>
    <lineage>
        <taxon>Eukaryota</taxon>
        <taxon>Fungi</taxon>
        <taxon>Dikarya</taxon>
        <taxon>Basidiomycota</taxon>
        <taxon>Agaricomycotina</taxon>
        <taxon>Agaricomycetes</taxon>
        <taxon>Gloeophyllales</taxon>
        <taxon>Gloeophyllaceae</taxon>
        <taxon>Heliocybe</taxon>
    </lineage>
</organism>
<evidence type="ECO:0000313" key="2">
    <source>
        <dbReference type="Proteomes" id="UP000305948"/>
    </source>
</evidence>
<evidence type="ECO:0000313" key="1">
    <source>
        <dbReference type="EMBL" id="TFK46181.1"/>
    </source>
</evidence>
<dbReference type="AlphaFoldDB" id="A0A5C3MXI6"/>
<keyword evidence="2" id="KW-1185">Reference proteome</keyword>
<dbReference type="OrthoDB" id="2750929at2759"/>
<dbReference type="EMBL" id="ML213532">
    <property type="protein sequence ID" value="TFK46181.1"/>
    <property type="molecule type" value="Genomic_DNA"/>
</dbReference>
<sequence length="393" mass="44356">MAAFMNGIISMSKLMLRHARGVRNSKHLVCVQGCQNRSSSYFPYPLVQKRWASTAKALVHQDEHRLPKSNIHATTAAGLRTSATLLRTLDKTRLDSEDFFDFTGRATKNVRFPLAPEQPSVEMRYFNLGPRKIRFPPGSRGFLYWHLDPDAPLLSGQVRFRITTSSDPATFPNGRDLQLPDGGTWNISLFDIARRSTYSGLRAHLISETLVTTKVLYAAMTISASHGKQILHPATGSLLIWKFGQRFLVDLQSLEVVPWIIGNLTGERLRLHYLFSVQIQQFGSTGIAKRIYNRPYTGRALVQFERSPLPEHKGTRTVVLRIVKLIDLTKSEGFDASGMPEPKEGGLVMTRTPRRHWTPWSFDVDGPQSWSESQRSSSKALAILFDNEAHQAR</sequence>
<accession>A0A5C3MXI6</accession>
<gene>
    <name evidence="1" type="ORF">OE88DRAFT_1648743</name>
</gene>